<dbReference type="Gene3D" id="3.30.70.100">
    <property type="match status" value="1"/>
</dbReference>
<gene>
    <name evidence="2" type="ORF">FB562_2631</name>
</gene>
<name>A0A542XX58_9MICO</name>
<protein>
    <submittedName>
        <fullName evidence="2">Uncharacterized protein (TIGR02118 family)</fullName>
    </submittedName>
</protein>
<dbReference type="PANTHER" id="PTHR40260">
    <property type="entry name" value="BLR8190 PROTEIN"/>
    <property type="match status" value="1"/>
</dbReference>
<dbReference type="GO" id="GO:0016491">
    <property type="term" value="F:oxidoreductase activity"/>
    <property type="evidence" value="ECO:0007669"/>
    <property type="project" value="InterPro"/>
</dbReference>
<dbReference type="EMBL" id="VFOM01000005">
    <property type="protein sequence ID" value="TQL40422.1"/>
    <property type="molecule type" value="Genomic_DNA"/>
</dbReference>
<evidence type="ECO:0000313" key="3">
    <source>
        <dbReference type="Proteomes" id="UP000317998"/>
    </source>
</evidence>
<reference evidence="2 3" key="1">
    <citation type="submission" date="2019-06" db="EMBL/GenBank/DDBJ databases">
        <title>Sequencing the genomes of 1000 actinobacteria strains.</title>
        <authorList>
            <person name="Klenk H.-P."/>
        </authorList>
    </citation>
    <scope>NUCLEOTIDE SEQUENCE [LARGE SCALE GENOMIC DNA]</scope>
    <source>
        <strain evidence="2 3">DSM 26477</strain>
    </source>
</reference>
<keyword evidence="3" id="KW-1185">Reference proteome</keyword>
<dbReference type="NCBIfam" id="TIGR02118">
    <property type="entry name" value="EthD family reductase"/>
    <property type="match status" value="1"/>
</dbReference>
<dbReference type="InterPro" id="IPR009799">
    <property type="entry name" value="EthD_dom"/>
</dbReference>
<sequence length="102" mass="11513">MTVLYGIPEDREAFRHYYMSTHVPIAQRMRGLLRWTLNWVDESDDDAHESIFLIVDLVARDRQSMDSILASPEGQAASADVKNFATGGVSYFRGYLDDVAVA</sequence>
<dbReference type="RefSeq" id="WP_141881736.1">
    <property type="nucleotide sequence ID" value="NZ_VFOM01000005.1"/>
</dbReference>
<organism evidence="2 3">
    <name type="scientific">Homoserinimonas aerilata</name>
    <dbReference type="NCBI Taxonomy" id="1162970"/>
    <lineage>
        <taxon>Bacteria</taxon>
        <taxon>Bacillati</taxon>
        <taxon>Actinomycetota</taxon>
        <taxon>Actinomycetes</taxon>
        <taxon>Micrococcales</taxon>
        <taxon>Microbacteriaceae</taxon>
        <taxon>Homoserinimonas</taxon>
    </lineage>
</organism>
<feature type="domain" description="EthD" evidence="1">
    <location>
        <begin position="10"/>
        <end position="86"/>
    </location>
</feature>
<dbReference type="InterPro" id="IPR011008">
    <property type="entry name" value="Dimeric_a/b-barrel"/>
</dbReference>
<dbReference type="OrthoDB" id="5294870at2"/>
<accession>A0A542XX58</accession>
<dbReference type="Pfam" id="PF07110">
    <property type="entry name" value="EthD"/>
    <property type="match status" value="1"/>
</dbReference>
<dbReference type="PANTHER" id="PTHR40260:SF2">
    <property type="entry name" value="BLR8190 PROTEIN"/>
    <property type="match status" value="1"/>
</dbReference>
<dbReference type="AlphaFoldDB" id="A0A542XX58"/>
<dbReference type="SUPFAM" id="SSF54909">
    <property type="entry name" value="Dimeric alpha+beta barrel"/>
    <property type="match status" value="1"/>
</dbReference>
<proteinExistence type="predicted"/>
<dbReference type="Proteomes" id="UP000317998">
    <property type="component" value="Unassembled WGS sequence"/>
</dbReference>
<evidence type="ECO:0000313" key="2">
    <source>
        <dbReference type="EMBL" id="TQL40422.1"/>
    </source>
</evidence>
<comment type="caution">
    <text evidence="2">The sequence shown here is derived from an EMBL/GenBank/DDBJ whole genome shotgun (WGS) entry which is preliminary data.</text>
</comment>
<evidence type="ECO:0000259" key="1">
    <source>
        <dbReference type="Pfam" id="PF07110"/>
    </source>
</evidence>